<feature type="region of interest" description="Disordered" evidence="1">
    <location>
        <begin position="212"/>
        <end position="244"/>
    </location>
</feature>
<proteinExistence type="predicted"/>
<organism evidence="2 3">
    <name type="scientific">Streptomyces stelliscabiei</name>
    <dbReference type="NCBI Taxonomy" id="146820"/>
    <lineage>
        <taxon>Bacteria</taxon>
        <taxon>Bacillati</taxon>
        <taxon>Actinomycetota</taxon>
        <taxon>Actinomycetes</taxon>
        <taxon>Kitasatosporales</taxon>
        <taxon>Streptomycetaceae</taxon>
        <taxon>Streptomyces</taxon>
    </lineage>
</organism>
<feature type="compositionally biased region" description="Low complexity" evidence="1">
    <location>
        <begin position="52"/>
        <end position="67"/>
    </location>
</feature>
<gene>
    <name evidence="2" type="ORF">H4687_008973</name>
</gene>
<accession>A0A8I0PG04</accession>
<evidence type="ECO:0000256" key="1">
    <source>
        <dbReference type="SAM" id="MobiDB-lite"/>
    </source>
</evidence>
<comment type="caution">
    <text evidence="2">The sequence shown here is derived from an EMBL/GenBank/DDBJ whole genome shotgun (WGS) entry which is preliminary data.</text>
</comment>
<reference evidence="2 3" key="1">
    <citation type="submission" date="2020-10" db="EMBL/GenBank/DDBJ databases">
        <title>Sequencing the genomes of 1000 actinobacteria strains.</title>
        <authorList>
            <person name="Klenk H.-P."/>
        </authorList>
    </citation>
    <scope>NUCLEOTIDE SEQUENCE [LARGE SCALE GENOMIC DNA]</scope>
    <source>
        <strain evidence="2 3">DSM 41803</strain>
    </source>
</reference>
<dbReference type="Proteomes" id="UP000629287">
    <property type="component" value="Unassembled WGS sequence"/>
</dbReference>
<evidence type="ECO:0000313" key="3">
    <source>
        <dbReference type="Proteomes" id="UP000629287"/>
    </source>
</evidence>
<protein>
    <submittedName>
        <fullName evidence="2">Uncharacterized protein</fullName>
    </submittedName>
</protein>
<keyword evidence="3" id="KW-1185">Reference proteome</keyword>
<dbReference type="AlphaFoldDB" id="A0A8I0PG04"/>
<dbReference type="EMBL" id="JADBGF010000001">
    <property type="protein sequence ID" value="MBE1602844.1"/>
    <property type="molecule type" value="Genomic_DNA"/>
</dbReference>
<feature type="region of interest" description="Disordered" evidence="1">
    <location>
        <begin position="52"/>
        <end position="83"/>
    </location>
</feature>
<name>A0A8I0PG04_9ACTN</name>
<sequence length="244" mass="26416">MNPRPPWPVACGWIAPRTVCRCRFANPDCGPHGWLNPDPPLCSWDRVAPGPTSTSRTRITRSHSGSRCSLSAQTGGAGWMPWGPGRIRTRRGDGSGECGGWIVGLAAHHLLRGLAGPLPHPDAFVQLRRCRCMTSGADAPSPAGSARPAALTPELTPKRHARKTTQAAPMRTCPGPREFSRASWGCDRRGWWGQPWLVPVRTHGTVVSRAFERHGRPGADTPVARRPPRPTGVTSSALPGRYRC</sequence>
<evidence type="ECO:0000313" key="2">
    <source>
        <dbReference type="EMBL" id="MBE1602844.1"/>
    </source>
</evidence>